<evidence type="ECO:0000313" key="3">
    <source>
        <dbReference type="Proteomes" id="UP000059680"/>
    </source>
</evidence>
<evidence type="ECO:0000313" key="2">
    <source>
        <dbReference type="EMBL" id="BAT12481.1"/>
    </source>
</evidence>
<sequence length="88" mass="10272">MRINYIYTHKRNHVTYQSITPDDNESFIIAPRSVKAEDENPVHVRGQPPKKTKASWPNTGIQKEMTMDPMTPARPSWNLTVRSHDKKR</sequence>
<keyword evidence="3" id="KW-1185">Reference proteome</keyword>
<evidence type="ECO:0000256" key="1">
    <source>
        <dbReference type="SAM" id="MobiDB-lite"/>
    </source>
</evidence>
<reference evidence="2 3" key="3">
    <citation type="journal article" date="2013" name="Rice">
        <title>Improvement of the Oryza sativa Nipponbare reference genome using next generation sequence and optical map data.</title>
        <authorList>
            <person name="Kawahara Y."/>
            <person name="de la Bastide M."/>
            <person name="Hamilton J.P."/>
            <person name="Kanamori H."/>
            <person name="McCombie W.R."/>
            <person name="Ouyang S."/>
            <person name="Schwartz D.C."/>
            <person name="Tanaka T."/>
            <person name="Wu J."/>
            <person name="Zhou S."/>
            <person name="Childs K.L."/>
            <person name="Davidson R.M."/>
            <person name="Lin H."/>
            <person name="Quesada-Ocampo L."/>
            <person name="Vaillancourt B."/>
            <person name="Sakai H."/>
            <person name="Lee S.S."/>
            <person name="Kim J."/>
            <person name="Numa H."/>
            <person name="Itoh T."/>
            <person name="Buell C.R."/>
            <person name="Matsumoto T."/>
        </authorList>
    </citation>
    <scope>NUCLEOTIDE SEQUENCE [LARGE SCALE GENOMIC DNA]</scope>
    <source>
        <strain evidence="3">cv. Nipponbare</strain>
    </source>
</reference>
<reference evidence="3" key="1">
    <citation type="journal article" date="2005" name="Nature">
        <title>The map-based sequence of the rice genome.</title>
        <authorList>
            <consortium name="International rice genome sequencing project (IRGSP)"/>
            <person name="Matsumoto T."/>
            <person name="Wu J."/>
            <person name="Kanamori H."/>
            <person name="Katayose Y."/>
            <person name="Fujisawa M."/>
            <person name="Namiki N."/>
            <person name="Mizuno H."/>
            <person name="Yamamoto K."/>
            <person name="Antonio B.A."/>
            <person name="Baba T."/>
            <person name="Sakata K."/>
            <person name="Nagamura Y."/>
            <person name="Aoki H."/>
            <person name="Arikawa K."/>
            <person name="Arita K."/>
            <person name="Bito T."/>
            <person name="Chiden Y."/>
            <person name="Fujitsuka N."/>
            <person name="Fukunaka R."/>
            <person name="Hamada M."/>
            <person name="Harada C."/>
            <person name="Hayashi A."/>
            <person name="Hijishita S."/>
            <person name="Honda M."/>
            <person name="Hosokawa S."/>
            <person name="Ichikawa Y."/>
            <person name="Idonuma A."/>
            <person name="Iijima M."/>
            <person name="Ikeda M."/>
            <person name="Ikeno M."/>
            <person name="Ito K."/>
            <person name="Ito S."/>
            <person name="Ito T."/>
            <person name="Ito Y."/>
            <person name="Ito Y."/>
            <person name="Iwabuchi A."/>
            <person name="Kamiya K."/>
            <person name="Karasawa W."/>
            <person name="Kurita K."/>
            <person name="Katagiri S."/>
            <person name="Kikuta A."/>
            <person name="Kobayashi H."/>
            <person name="Kobayashi N."/>
            <person name="Machita K."/>
            <person name="Maehara T."/>
            <person name="Masukawa M."/>
            <person name="Mizubayashi T."/>
            <person name="Mukai Y."/>
            <person name="Nagasaki H."/>
            <person name="Nagata Y."/>
            <person name="Naito S."/>
            <person name="Nakashima M."/>
            <person name="Nakama Y."/>
            <person name="Nakamichi Y."/>
            <person name="Nakamura M."/>
            <person name="Meguro A."/>
            <person name="Negishi M."/>
            <person name="Ohta I."/>
            <person name="Ohta T."/>
            <person name="Okamoto M."/>
            <person name="Ono N."/>
            <person name="Saji S."/>
            <person name="Sakaguchi M."/>
            <person name="Sakai K."/>
            <person name="Shibata M."/>
            <person name="Shimokawa T."/>
            <person name="Song J."/>
            <person name="Takazaki Y."/>
            <person name="Terasawa K."/>
            <person name="Tsugane M."/>
            <person name="Tsuji K."/>
            <person name="Ueda S."/>
            <person name="Waki K."/>
            <person name="Yamagata H."/>
            <person name="Yamamoto M."/>
            <person name="Yamamoto S."/>
            <person name="Yamane H."/>
            <person name="Yoshiki S."/>
            <person name="Yoshihara R."/>
            <person name="Yukawa K."/>
            <person name="Zhong H."/>
            <person name="Yano M."/>
            <person name="Yuan Q."/>
            <person name="Ouyang S."/>
            <person name="Liu J."/>
            <person name="Jones K.M."/>
            <person name="Gansberger K."/>
            <person name="Moffat K."/>
            <person name="Hill J."/>
            <person name="Bera J."/>
            <person name="Fadrosh D."/>
            <person name="Jin S."/>
            <person name="Johri S."/>
            <person name="Kim M."/>
            <person name="Overton L."/>
            <person name="Reardon M."/>
            <person name="Tsitrin T."/>
            <person name="Vuong H."/>
            <person name="Weaver B."/>
            <person name="Ciecko A."/>
            <person name="Tallon L."/>
            <person name="Jackson J."/>
            <person name="Pai G."/>
            <person name="Aken S.V."/>
            <person name="Utterback T."/>
            <person name="Reidmuller S."/>
            <person name="Feldblyum T."/>
            <person name="Hsiao J."/>
            <person name="Zismann V."/>
            <person name="Iobst S."/>
            <person name="de Vazeille A.R."/>
            <person name="Buell C.R."/>
            <person name="Ying K."/>
            <person name="Li Y."/>
            <person name="Lu T."/>
            <person name="Huang Y."/>
            <person name="Zhao Q."/>
            <person name="Feng Q."/>
            <person name="Zhang L."/>
            <person name="Zhu J."/>
            <person name="Weng Q."/>
            <person name="Mu J."/>
            <person name="Lu Y."/>
            <person name="Fan D."/>
            <person name="Liu Y."/>
            <person name="Guan J."/>
            <person name="Zhang Y."/>
            <person name="Yu S."/>
            <person name="Liu X."/>
            <person name="Zhang Y."/>
            <person name="Hong G."/>
            <person name="Han B."/>
            <person name="Choisne N."/>
            <person name="Demange N."/>
            <person name="Orjeda G."/>
            <person name="Samain S."/>
            <person name="Cattolico L."/>
            <person name="Pelletier E."/>
            <person name="Couloux A."/>
            <person name="Segurens B."/>
            <person name="Wincker P."/>
            <person name="D'Hont A."/>
            <person name="Scarpelli C."/>
            <person name="Weissenbach J."/>
            <person name="Salanoubat M."/>
            <person name="Quetier F."/>
            <person name="Yu Y."/>
            <person name="Kim H.R."/>
            <person name="Rambo T."/>
            <person name="Currie J."/>
            <person name="Collura K."/>
            <person name="Luo M."/>
            <person name="Yang T."/>
            <person name="Ammiraju J.S.S."/>
            <person name="Engler F."/>
            <person name="Soderlund C."/>
            <person name="Wing R.A."/>
            <person name="Palmer L.E."/>
            <person name="de la Bastide M."/>
            <person name="Spiegel L."/>
            <person name="Nascimento L."/>
            <person name="Zutavern T."/>
            <person name="O'Shaughnessy A."/>
            <person name="Dike S."/>
            <person name="Dedhia N."/>
            <person name="Preston R."/>
            <person name="Balija V."/>
            <person name="McCombie W.R."/>
            <person name="Chow T."/>
            <person name="Chen H."/>
            <person name="Chung M."/>
            <person name="Chen C."/>
            <person name="Shaw J."/>
            <person name="Wu H."/>
            <person name="Hsiao K."/>
            <person name="Chao Y."/>
            <person name="Chu M."/>
            <person name="Cheng C."/>
            <person name="Hour A."/>
            <person name="Lee P."/>
            <person name="Lin S."/>
            <person name="Lin Y."/>
            <person name="Liou J."/>
            <person name="Liu S."/>
            <person name="Hsing Y."/>
            <person name="Raghuvanshi S."/>
            <person name="Mohanty A."/>
            <person name="Bharti A.K."/>
            <person name="Gaur A."/>
            <person name="Gupta V."/>
            <person name="Kumar D."/>
            <person name="Ravi V."/>
            <person name="Vij S."/>
            <person name="Kapur A."/>
            <person name="Khurana P."/>
            <person name="Khurana P."/>
            <person name="Khurana J.P."/>
            <person name="Tyagi A.K."/>
            <person name="Gaikwad K."/>
            <person name="Singh A."/>
            <person name="Dalal V."/>
            <person name="Srivastava S."/>
            <person name="Dixit A."/>
            <person name="Pal A.K."/>
            <person name="Ghazi I.A."/>
            <person name="Yadav M."/>
            <person name="Pandit A."/>
            <person name="Bhargava A."/>
            <person name="Sureshbabu K."/>
            <person name="Batra K."/>
            <person name="Sharma T.R."/>
            <person name="Mohapatra T."/>
            <person name="Singh N.K."/>
            <person name="Messing J."/>
            <person name="Nelson A.B."/>
            <person name="Fuks G."/>
            <person name="Kavchok S."/>
            <person name="Keizer G."/>
            <person name="Linton E."/>
            <person name="Llaca V."/>
            <person name="Song R."/>
            <person name="Tanyolac B."/>
            <person name="Young S."/>
            <person name="Ho-Il K."/>
            <person name="Hahn J.H."/>
            <person name="Sangsakoo G."/>
            <person name="Vanavichit A."/>
            <person name="de Mattos Luiz.A.T."/>
            <person name="Zimmer P.D."/>
            <person name="Malone G."/>
            <person name="Dellagostin O."/>
            <person name="de Oliveira A.C."/>
            <person name="Bevan M."/>
            <person name="Bancroft I."/>
            <person name="Minx P."/>
            <person name="Cordum H."/>
            <person name="Wilson R."/>
            <person name="Cheng Z."/>
            <person name="Jin W."/>
            <person name="Jiang J."/>
            <person name="Leong S.A."/>
            <person name="Iwama H."/>
            <person name="Gojobori T."/>
            <person name="Itoh T."/>
            <person name="Niimura Y."/>
            <person name="Fujii Y."/>
            <person name="Habara T."/>
            <person name="Sakai H."/>
            <person name="Sato Y."/>
            <person name="Wilson G."/>
            <person name="Kumar K."/>
            <person name="McCouch S."/>
            <person name="Juretic N."/>
            <person name="Hoen D."/>
            <person name="Wright S."/>
            <person name="Bruskiewich R."/>
            <person name="Bureau T."/>
            <person name="Miyao A."/>
            <person name="Hirochika H."/>
            <person name="Nishikawa T."/>
            <person name="Kadowaki K."/>
            <person name="Sugiura M."/>
            <person name="Burr B."/>
            <person name="Sasaki T."/>
        </authorList>
    </citation>
    <scope>NUCLEOTIDE SEQUENCE [LARGE SCALE GENOMIC DNA]</scope>
    <source>
        <strain evidence="3">cv. Nipponbare</strain>
    </source>
</reference>
<protein>
    <submittedName>
        <fullName evidence="2">Os11g0126250 protein</fullName>
    </submittedName>
</protein>
<proteinExistence type="predicted"/>
<organism evidence="2 3">
    <name type="scientific">Oryza sativa subsp. japonica</name>
    <name type="common">Rice</name>
    <dbReference type="NCBI Taxonomy" id="39947"/>
    <lineage>
        <taxon>Eukaryota</taxon>
        <taxon>Viridiplantae</taxon>
        <taxon>Streptophyta</taxon>
        <taxon>Embryophyta</taxon>
        <taxon>Tracheophyta</taxon>
        <taxon>Spermatophyta</taxon>
        <taxon>Magnoliopsida</taxon>
        <taxon>Liliopsida</taxon>
        <taxon>Poales</taxon>
        <taxon>Poaceae</taxon>
        <taxon>BOP clade</taxon>
        <taxon>Oryzoideae</taxon>
        <taxon>Oryzeae</taxon>
        <taxon>Oryzinae</taxon>
        <taxon>Oryza</taxon>
        <taxon>Oryza sativa</taxon>
    </lineage>
</organism>
<dbReference type="Proteomes" id="UP000059680">
    <property type="component" value="Chromosome 11"/>
</dbReference>
<reference evidence="2 3" key="2">
    <citation type="journal article" date="2013" name="Plant Cell Physiol.">
        <title>Rice Annotation Project Database (RAP-DB): an integrative and interactive database for rice genomics.</title>
        <authorList>
            <person name="Sakai H."/>
            <person name="Lee S.S."/>
            <person name="Tanaka T."/>
            <person name="Numa H."/>
            <person name="Kim J."/>
            <person name="Kawahara Y."/>
            <person name="Wakimoto H."/>
            <person name="Yang C.C."/>
            <person name="Iwamoto M."/>
            <person name="Abe T."/>
            <person name="Yamada Y."/>
            <person name="Muto A."/>
            <person name="Inokuchi H."/>
            <person name="Ikemura T."/>
            <person name="Matsumoto T."/>
            <person name="Sasaki T."/>
            <person name="Itoh T."/>
        </authorList>
    </citation>
    <scope>NUCLEOTIDE SEQUENCE [LARGE SCALE GENOMIC DNA]</scope>
    <source>
        <strain evidence="3">cv. Nipponbare</strain>
    </source>
</reference>
<dbReference type="AlphaFoldDB" id="A0A0P0XY70"/>
<dbReference type="PaxDb" id="39947-A0A0P0XY70"/>
<dbReference type="EMBL" id="AP014967">
    <property type="protein sequence ID" value="BAT12481.1"/>
    <property type="molecule type" value="Genomic_DNA"/>
</dbReference>
<feature type="region of interest" description="Disordered" evidence="1">
    <location>
        <begin position="37"/>
        <end position="88"/>
    </location>
</feature>
<dbReference type="Gramene" id="Os11t0126250-00">
    <property type="protein sequence ID" value="Os11t0126250-00"/>
    <property type="gene ID" value="Os11g0126250"/>
</dbReference>
<accession>A0A0P0XY70</accession>
<name>A0A0P0XY70_ORYSJ</name>
<gene>
    <name evidence="2" type="ordered locus">Os11g0126250</name>
    <name evidence="2" type="ORF">OSNPB_110126250</name>
</gene>
<dbReference type="InParanoid" id="A0A0P0XY70"/>